<evidence type="ECO:0000313" key="3">
    <source>
        <dbReference type="Proteomes" id="UP000244180"/>
    </source>
</evidence>
<feature type="region of interest" description="Disordered" evidence="1">
    <location>
        <begin position="1"/>
        <end position="37"/>
    </location>
</feature>
<proteinExistence type="predicted"/>
<evidence type="ECO:0000313" key="2">
    <source>
        <dbReference type="EMBL" id="PTQ54218.1"/>
    </source>
</evidence>
<feature type="compositionally biased region" description="Basic and acidic residues" evidence="1">
    <location>
        <begin position="9"/>
        <end position="23"/>
    </location>
</feature>
<sequence length="37" mass="3998">MARTVASRADPKRWPDAPEEAGRPGDGVRFTEQGSKA</sequence>
<protein>
    <submittedName>
        <fullName evidence="2">Uncharacterized protein</fullName>
    </submittedName>
</protein>
<gene>
    <name evidence="2" type="ORF">HSCHL_0497</name>
</gene>
<dbReference type="Proteomes" id="UP000244180">
    <property type="component" value="Unassembled WGS sequence"/>
</dbReference>
<name>A0A2T5GDI9_HYDSH</name>
<reference evidence="2 3" key="1">
    <citation type="submission" date="2017-08" db="EMBL/GenBank/DDBJ databases">
        <title>Burning lignite coal seam in the remote Altai Mountains harbors a hydrogen-driven thermophilic microbial community.</title>
        <authorList>
            <person name="Kadnikov V.V."/>
            <person name="Mardanov A.V."/>
            <person name="Ivasenko D."/>
            <person name="Beletsky A.V."/>
            <person name="Karnachuk O.V."/>
            <person name="Ravin N.V."/>
        </authorList>
    </citation>
    <scope>NUCLEOTIDE SEQUENCE [LARGE SCALE GENOMIC DNA]</scope>
    <source>
        <strain evidence="2">AL33</strain>
    </source>
</reference>
<dbReference type="AlphaFoldDB" id="A0A2T5GDI9"/>
<evidence type="ECO:0000256" key="1">
    <source>
        <dbReference type="SAM" id="MobiDB-lite"/>
    </source>
</evidence>
<organism evidence="2 3">
    <name type="scientific">Hydrogenibacillus schlegelii</name>
    <name type="common">Bacillus schlegelii</name>
    <dbReference type="NCBI Taxonomy" id="1484"/>
    <lineage>
        <taxon>Bacteria</taxon>
        <taxon>Bacillati</taxon>
        <taxon>Bacillota</taxon>
        <taxon>Bacilli</taxon>
        <taxon>Bacillales</taxon>
        <taxon>Bacillales Family X. Incertae Sedis</taxon>
        <taxon>Hydrogenibacillus</taxon>
    </lineage>
</organism>
<accession>A0A2T5GDI9</accession>
<dbReference type="EMBL" id="PEBV01000005">
    <property type="protein sequence ID" value="PTQ54218.1"/>
    <property type="molecule type" value="Genomic_DNA"/>
</dbReference>
<comment type="caution">
    <text evidence="2">The sequence shown here is derived from an EMBL/GenBank/DDBJ whole genome shotgun (WGS) entry which is preliminary data.</text>
</comment>